<evidence type="ECO:0000313" key="1">
    <source>
        <dbReference type="EMBL" id="CAB3757826.1"/>
    </source>
</evidence>
<proteinExistence type="predicted"/>
<sequence>MKLNIAEATCSLAVQAVFNEPGYIPVLALDDELHEISSASKRGHR</sequence>
<reference evidence="1 2" key="1">
    <citation type="submission" date="2020-04" db="EMBL/GenBank/DDBJ databases">
        <authorList>
            <person name="De Canck E."/>
        </authorList>
    </citation>
    <scope>NUCLEOTIDE SEQUENCE [LARGE SCALE GENOMIC DNA]</scope>
    <source>
        <strain evidence="1 2">LMG 29542</strain>
    </source>
</reference>
<dbReference type="AlphaFoldDB" id="A0A6J5DXY9"/>
<accession>A0A6J5DXY9</accession>
<name>A0A6J5DXY9_9BURK</name>
<dbReference type="Proteomes" id="UP000494363">
    <property type="component" value="Unassembled WGS sequence"/>
</dbReference>
<evidence type="ECO:0000313" key="2">
    <source>
        <dbReference type="Proteomes" id="UP000494363"/>
    </source>
</evidence>
<organism evidence="1 2">
    <name type="scientific">Paraburkholderia humisilvae</name>
    <dbReference type="NCBI Taxonomy" id="627669"/>
    <lineage>
        <taxon>Bacteria</taxon>
        <taxon>Pseudomonadati</taxon>
        <taxon>Pseudomonadota</taxon>
        <taxon>Betaproteobacteria</taxon>
        <taxon>Burkholderiales</taxon>
        <taxon>Burkholderiaceae</taxon>
        <taxon>Paraburkholderia</taxon>
    </lineage>
</organism>
<keyword evidence="2" id="KW-1185">Reference proteome</keyword>
<dbReference type="EMBL" id="CADIKH010000013">
    <property type="protein sequence ID" value="CAB3757826.1"/>
    <property type="molecule type" value="Genomic_DNA"/>
</dbReference>
<dbReference type="RefSeq" id="WP_175227387.1">
    <property type="nucleotide sequence ID" value="NZ_CADIKH010000013.1"/>
</dbReference>
<protein>
    <submittedName>
        <fullName evidence="1">Uncharacterized protein</fullName>
    </submittedName>
</protein>
<gene>
    <name evidence="1" type="ORF">LMG29542_03153</name>
</gene>